<name>A0AA35X065_GEOBA</name>
<reference evidence="2" key="1">
    <citation type="submission" date="2023-03" db="EMBL/GenBank/DDBJ databases">
        <authorList>
            <person name="Steffen K."/>
            <person name="Cardenas P."/>
        </authorList>
    </citation>
    <scope>NUCLEOTIDE SEQUENCE</scope>
</reference>
<dbReference type="EMBL" id="CASHTH010002633">
    <property type="protein sequence ID" value="CAI8032922.1"/>
    <property type="molecule type" value="Genomic_DNA"/>
</dbReference>
<evidence type="ECO:0000313" key="2">
    <source>
        <dbReference type="EMBL" id="CAI8032922.1"/>
    </source>
</evidence>
<feature type="compositionally biased region" description="Low complexity" evidence="1">
    <location>
        <begin position="1"/>
        <end position="12"/>
    </location>
</feature>
<feature type="region of interest" description="Disordered" evidence="1">
    <location>
        <begin position="1"/>
        <end position="51"/>
    </location>
</feature>
<proteinExistence type="predicted"/>
<sequence>MSEGSSTRSSSSPEPPEPMDLEDSGQLDPAAGGLEEAVRDAVGGQAEGEDAVDLRAVARQFAEYLVVDSRQDKQLLDDRVESVVFRVEEFKSPTRARATQHGLQRGESGRHTQLRTAAQRPVCTRGSSGGICECGDSACECLGGGSFKGRKRPGAQQVQKSLFLISQTRQKQSIKDRRFCKLDTSQAVQSQRVLYPMQSKIGP</sequence>
<organism evidence="2 3">
    <name type="scientific">Geodia barretti</name>
    <name type="common">Barrett's horny sponge</name>
    <dbReference type="NCBI Taxonomy" id="519541"/>
    <lineage>
        <taxon>Eukaryota</taxon>
        <taxon>Metazoa</taxon>
        <taxon>Porifera</taxon>
        <taxon>Demospongiae</taxon>
        <taxon>Heteroscleromorpha</taxon>
        <taxon>Tetractinellida</taxon>
        <taxon>Astrophorina</taxon>
        <taxon>Geodiidae</taxon>
        <taxon>Geodia</taxon>
    </lineage>
</organism>
<protein>
    <submittedName>
        <fullName evidence="2">Uncharacterized protein</fullName>
    </submittedName>
</protein>
<evidence type="ECO:0000313" key="3">
    <source>
        <dbReference type="Proteomes" id="UP001174909"/>
    </source>
</evidence>
<dbReference type="Proteomes" id="UP001174909">
    <property type="component" value="Unassembled WGS sequence"/>
</dbReference>
<evidence type="ECO:0000256" key="1">
    <source>
        <dbReference type="SAM" id="MobiDB-lite"/>
    </source>
</evidence>
<dbReference type="AlphaFoldDB" id="A0AA35X065"/>
<keyword evidence="3" id="KW-1185">Reference proteome</keyword>
<accession>A0AA35X065</accession>
<gene>
    <name evidence="2" type="ORF">GBAR_LOCUS18577</name>
</gene>
<comment type="caution">
    <text evidence="2">The sequence shown here is derived from an EMBL/GenBank/DDBJ whole genome shotgun (WGS) entry which is preliminary data.</text>
</comment>